<accession>A0ABS5XKB3</accession>
<dbReference type="InterPro" id="IPR008397">
    <property type="entry name" value="Alginate_lyase_dom"/>
</dbReference>
<evidence type="ECO:0000256" key="4">
    <source>
        <dbReference type="HAMAP-Rule" id="MF_00557"/>
    </source>
</evidence>
<feature type="binding site" evidence="4">
    <location>
        <begin position="135"/>
        <end position="136"/>
    </location>
    <ligand>
        <name>substrate</name>
    </ligand>
</feature>
<keyword evidence="3 4" id="KW-0456">Lyase</keyword>
<evidence type="ECO:0000313" key="7">
    <source>
        <dbReference type="Proteomes" id="UP001519667"/>
    </source>
</evidence>
<evidence type="ECO:0000313" key="6">
    <source>
        <dbReference type="EMBL" id="MBT8768149.1"/>
    </source>
</evidence>
<protein>
    <recommendedName>
        <fullName evidence="4">Alginate lyase</fullName>
        <ecNumber evidence="4">4.2.2.3</ecNumber>
    </recommendedName>
    <alternativeName>
        <fullName evidence="4">Poly(beta-D-mannuronate) lyase</fullName>
    </alternativeName>
</protein>
<dbReference type="Proteomes" id="UP001519667">
    <property type="component" value="Unassembled WGS sequence"/>
</dbReference>
<dbReference type="NCBIfam" id="NF001467">
    <property type="entry name" value="PRK00325.1-2"/>
    <property type="match status" value="1"/>
</dbReference>
<sequence precursor="true">MQRQLWLLAPCLLGSTLLCPQVFAASLVPPPGYFAPVDIDDKAPRTCAAPPAPYTAKLEFRSKYEGSDKARATLNPAAEKAFRDKTADISEMERGVSKMVMQYMREGQRPQLECTLQWLGSWAHANALLSTDYNHTGMSMRKWALGSMSSAYLRLKFSKSQPLAPYRAQTQVIESWFAKLADQVVKDWSSRPLDKINNHAYWAAWSVMATAVATDRRDLFDWSVKQFRVAANQVDRDGFLPNELKRRQRALAYHNYSLPPLAMVASFAQANGVDLRNENNGALRRLGEKVIEGVEDQKSFDKKTGKDQDMTELKKHSKFAWLEPWCELYQCSAETREWKDEMGPYKTFRLGGDVTQVFHPKKGGGS</sequence>
<feature type="domain" description="Alginate lyase" evidence="5">
    <location>
        <begin position="60"/>
        <end position="300"/>
    </location>
</feature>
<evidence type="ECO:0000259" key="5">
    <source>
        <dbReference type="Pfam" id="PF05426"/>
    </source>
</evidence>
<name>A0ABS5XKB3_9GAMM</name>
<evidence type="ECO:0000256" key="1">
    <source>
        <dbReference type="ARBA" id="ARBA00022729"/>
    </source>
</evidence>
<comment type="caution">
    <text evidence="6">The sequence shown here is derived from an EMBL/GenBank/DDBJ whole genome shotgun (WGS) entry which is preliminary data.</text>
</comment>
<dbReference type="CDD" id="cd00244">
    <property type="entry name" value="AlgLyase"/>
    <property type="match status" value="1"/>
</dbReference>
<keyword evidence="2" id="KW-0574">Periplasm</keyword>
<dbReference type="Gene3D" id="1.50.10.100">
    <property type="entry name" value="Chondroitin AC/alginate lyase"/>
    <property type="match status" value="1"/>
</dbReference>
<proteinExistence type="inferred from homology"/>
<evidence type="ECO:0000256" key="2">
    <source>
        <dbReference type="ARBA" id="ARBA00022764"/>
    </source>
</evidence>
<gene>
    <name evidence="4" type="primary">algL</name>
    <name evidence="6" type="ORF">J7302_18740</name>
</gene>
<dbReference type="Pfam" id="PF05426">
    <property type="entry name" value="Alginate_lyase"/>
    <property type="match status" value="1"/>
</dbReference>
<dbReference type="EMBL" id="JAGTIS010000011">
    <property type="protein sequence ID" value="MBT8768149.1"/>
    <property type="molecule type" value="Genomic_DNA"/>
</dbReference>
<reference evidence="6 7" key="1">
    <citation type="submission" date="2021-04" db="EMBL/GenBank/DDBJ databases">
        <title>Pseudomonas boanensis sp. nov., a bacterium isolated from river water used for household purposes in Boane District, Mozambique.</title>
        <authorList>
            <person name="Nicklasson M."/>
            <person name="Martin-Rodriguez A.J."/>
            <person name="Thorell K."/>
            <person name="Neves L."/>
            <person name="Mussagy A."/>
            <person name="Rydberg H.A."/>
            <person name="Hernroth B."/>
            <person name="Svensson-Stadler L."/>
            <person name="Sjoling A."/>
        </authorList>
    </citation>
    <scope>NUCLEOTIDE SEQUENCE [LARGE SCALE GENOMIC DNA]</scope>
    <source>
        <strain evidence="6 7">DB1</strain>
    </source>
</reference>
<keyword evidence="7" id="KW-1185">Reference proteome</keyword>
<comment type="catalytic activity">
    <reaction evidence="4">
        <text>Eliminative cleavage of alginate to give oligosaccharides with 4-deoxy-alpha-L-erythro-hex-4-enuronosyl groups at their non-reducing ends and beta-D-mannuronate at their reducing end.</text>
        <dbReference type="EC" id="4.2.2.3"/>
    </reaction>
</comment>
<keyword evidence="1 4" id="KW-0732">Signal</keyword>
<feature type="binding site" evidence="4">
    <location>
        <position position="253"/>
    </location>
    <ligand>
        <name>substrate</name>
    </ligand>
</feature>
<comment type="similarity">
    <text evidence="4">Belongs to the polysaccharide lyase 5 family.</text>
</comment>
<dbReference type="InterPro" id="IPR008929">
    <property type="entry name" value="Chondroitin_lyas"/>
</dbReference>
<dbReference type="GO" id="GO:0045135">
    <property type="term" value="F:poly(beta-D-mannuronate) lyase activity"/>
    <property type="evidence" value="ECO:0007669"/>
    <property type="project" value="UniProtKB-EC"/>
</dbReference>
<dbReference type="RefSeq" id="WP_215378093.1">
    <property type="nucleotide sequence ID" value="NZ_JAGTIS010000011.1"/>
</dbReference>
<comment type="function">
    <text evidence="4">Catalyzes the depolymerization of alginate by cleaving the beta-1,4 glycosidic bond between two adjacent sugar residues via a beta-elimination mechanism.</text>
</comment>
<dbReference type="HAMAP" id="MF_00557">
    <property type="entry name" value="Alginate_lyase"/>
    <property type="match status" value="1"/>
</dbReference>
<dbReference type="SUPFAM" id="SSF48230">
    <property type="entry name" value="Chondroitin AC/alginate lyase"/>
    <property type="match status" value="1"/>
</dbReference>
<evidence type="ECO:0000256" key="3">
    <source>
        <dbReference type="ARBA" id="ARBA00023239"/>
    </source>
</evidence>
<feature type="binding site" evidence="4">
    <location>
        <begin position="62"/>
        <end position="63"/>
    </location>
    <ligand>
        <name>substrate</name>
    </ligand>
</feature>
<organism evidence="6 7">
    <name type="scientific">Metapseudomonas boanensis</name>
    <dbReference type="NCBI Taxonomy" id="2822138"/>
    <lineage>
        <taxon>Bacteria</taxon>
        <taxon>Pseudomonadati</taxon>
        <taxon>Pseudomonadota</taxon>
        <taxon>Gammaproteobacteria</taxon>
        <taxon>Pseudomonadales</taxon>
        <taxon>Pseudomonadaceae</taxon>
        <taxon>Metapseudomonas</taxon>
    </lineage>
</organism>
<dbReference type="InterPro" id="IPR022859">
    <property type="entry name" value="Alginate_lyase"/>
</dbReference>
<feature type="signal peptide" evidence="4">
    <location>
        <begin position="1"/>
        <end position="24"/>
    </location>
</feature>
<dbReference type="EC" id="4.2.2.3" evidence="4"/>
<feature type="chain" id="PRO_5044904183" description="Alginate lyase" evidence="4">
    <location>
        <begin position="25"/>
        <end position="366"/>
    </location>
</feature>